<keyword evidence="2" id="KW-1185">Reference proteome</keyword>
<evidence type="ECO:0000313" key="1">
    <source>
        <dbReference type="EMBL" id="KAJ4822494.1"/>
    </source>
</evidence>
<sequence length="226" mass="26626">MAREIKRRNFITWVTETSDDGLFRVEKGSPIITLGDKSWKVFNFLREYVWGLVESDLKCRNFWRVVVVEEVLEGKYVFVSVETCGLEIAKDECLGAKRLTVRTLLSMLTFFFDQRVERFVADQNMPCYETYLSRANATLYHRIIYDDLHLGTFLLLTHPMFYSEIQFFHLCLKILQIYQDQDNIREYEKDVSMDGTVSDCDDWANLFGNINLSINQKIPHESRSPK</sequence>
<proteinExistence type="predicted"/>
<reference evidence="1" key="1">
    <citation type="submission" date="2022-02" db="EMBL/GenBank/DDBJ databases">
        <authorList>
            <person name="Henning P.M."/>
            <person name="McCubbin A.G."/>
            <person name="Shore J.S."/>
        </authorList>
    </citation>
    <scope>NUCLEOTIDE SEQUENCE</scope>
    <source>
        <strain evidence="1">F60SS</strain>
        <tissue evidence="1">Leaves</tissue>
    </source>
</reference>
<dbReference type="AlphaFoldDB" id="A0A9Q0IZA4"/>
<name>A0A9Q0IZA4_9ROSI</name>
<accession>A0A9Q0IZA4</accession>
<dbReference type="EMBL" id="JAKUCV010007664">
    <property type="protein sequence ID" value="KAJ4822494.1"/>
    <property type="molecule type" value="Genomic_DNA"/>
</dbReference>
<reference evidence="1" key="2">
    <citation type="journal article" date="2023" name="Plants (Basel)">
        <title>Annotation of the Turnera subulata (Passifloraceae) Draft Genome Reveals the S-Locus Evolved after the Divergence of Turneroideae from Passifloroideae in a Stepwise Manner.</title>
        <authorList>
            <person name="Henning P.M."/>
            <person name="Roalson E.H."/>
            <person name="Mir W."/>
            <person name="McCubbin A.G."/>
            <person name="Shore J.S."/>
        </authorList>
    </citation>
    <scope>NUCLEOTIDE SEQUENCE</scope>
    <source>
        <strain evidence="1">F60SS</strain>
    </source>
</reference>
<dbReference type="Proteomes" id="UP001141552">
    <property type="component" value="Unassembled WGS sequence"/>
</dbReference>
<gene>
    <name evidence="1" type="ORF">Tsubulata_030151</name>
</gene>
<organism evidence="1 2">
    <name type="scientific">Turnera subulata</name>
    <dbReference type="NCBI Taxonomy" id="218843"/>
    <lineage>
        <taxon>Eukaryota</taxon>
        <taxon>Viridiplantae</taxon>
        <taxon>Streptophyta</taxon>
        <taxon>Embryophyta</taxon>
        <taxon>Tracheophyta</taxon>
        <taxon>Spermatophyta</taxon>
        <taxon>Magnoliopsida</taxon>
        <taxon>eudicotyledons</taxon>
        <taxon>Gunneridae</taxon>
        <taxon>Pentapetalae</taxon>
        <taxon>rosids</taxon>
        <taxon>fabids</taxon>
        <taxon>Malpighiales</taxon>
        <taxon>Passifloraceae</taxon>
        <taxon>Turnera</taxon>
    </lineage>
</organism>
<protein>
    <submittedName>
        <fullName evidence="1">Uncharacterized protein</fullName>
    </submittedName>
</protein>
<evidence type="ECO:0000313" key="2">
    <source>
        <dbReference type="Proteomes" id="UP001141552"/>
    </source>
</evidence>
<comment type="caution">
    <text evidence="1">The sequence shown here is derived from an EMBL/GenBank/DDBJ whole genome shotgun (WGS) entry which is preliminary data.</text>
</comment>